<proteinExistence type="predicted"/>
<organism evidence="1 2">
    <name type="scientific">Lacrimispora saccharolytica (strain ATCC 35040 / DSM 2544 / NRCC 2533 / WM1)</name>
    <name type="common">Clostridium saccharolyticum</name>
    <dbReference type="NCBI Taxonomy" id="610130"/>
    <lineage>
        <taxon>Bacteria</taxon>
        <taxon>Bacillati</taxon>
        <taxon>Bacillota</taxon>
        <taxon>Clostridia</taxon>
        <taxon>Lachnospirales</taxon>
        <taxon>Lachnospiraceae</taxon>
        <taxon>Lacrimispora</taxon>
    </lineage>
</organism>
<protein>
    <submittedName>
        <fullName evidence="1">Uncharacterized protein</fullName>
    </submittedName>
</protein>
<dbReference type="KEGG" id="csh:Closa_0765"/>
<evidence type="ECO:0000313" key="2">
    <source>
        <dbReference type="Proteomes" id="UP000001662"/>
    </source>
</evidence>
<dbReference type="RefSeq" id="WP_013271485.1">
    <property type="nucleotide sequence ID" value="NC_014376.1"/>
</dbReference>
<keyword evidence="2" id="KW-1185">Reference proteome</keyword>
<dbReference type="PaxDb" id="610130-Closa_0765"/>
<accession>D9R5I4</accession>
<gene>
    <name evidence="1" type="ordered locus">Closa_0765</name>
</gene>
<dbReference type="EMBL" id="CP002109">
    <property type="protein sequence ID" value="ADL03390.1"/>
    <property type="molecule type" value="Genomic_DNA"/>
</dbReference>
<dbReference type="Proteomes" id="UP000001662">
    <property type="component" value="Chromosome"/>
</dbReference>
<dbReference type="HOGENOM" id="CLU_2664729_0_0_9"/>
<sequence>MRKGVYNMPMLWEETGTKNNNIFNAPVKTMRNKDIKVKISREIEKNCVVAIDDAIIAMTKDITNSIMKGLYNGRR</sequence>
<evidence type="ECO:0000313" key="1">
    <source>
        <dbReference type="EMBL" id="ADL03390.1"/>
    </source>
</evidence>
<dbReference type="STRING" id="610130.Closa_0765"/>
<reference evidence="1" key="1">
    <citation type="submission" date="2010-07" db="EMBL/GenBank/DDBJ databases">
        <title>Complete sequence of Clostridium saccharolyticum WM1.</title>
        <authorList>
            <consortium name="US DOE Joint Genome Institute"/>
            <person name="Lucas S."/>
            <person name="Copeland A."/>
            <person name="Lapidus A."/>
            <person name="Cheng J.-F."/>
            <person name="Bruce D."/>
            <person name="Goodwin L."/>
            <person name="Pitluck S."/>
            <person name="Chertkov O."/>
            <person name="Detter J.C."/>
            <person name="Han C."/>
            <person name="Tapia R."/>
            <person name="Land M."/>
            <person name="Hauser L."/>
            <person name="Chang Y.-J."/>
            <person name="Jeffries C."/>
            <person name="Kyrpides N."/>
            <person name="Ivanova N."/>
            <person name="Mikhailova N."/>
            <person name="Mouttaki H."/>
            <person name="Lin L."/>
            <person name="Zhou J."/>
            <person name="Hemme C.L."/>
            <person name="Woyke T."/>
        </authorList>
    </citation>
    <scope>NUCLEOTIDE SEQUENCE [LARGE SCALE GENOMIC DNA]</scope>
    <source>
        <strain evidence="1">WM1</strain>
    </source>
</reference>
<dbReference type="AlphaFoldDB" id="D9R5I4"/>
<name>D9R5I4_LACSW</name>